<keyword evidence="4 8" id="KW-0479">Metal-binding</keyword>
<dbReference type="PANTHER" id="PTHR19359:SF41">
    <property type="entry name" value="GEO08203P1"/>
    <property type="match status" value="1"/>
</dbReference>
<dbReference type="SUPFAM" id="SSF55856">
    <property type="entry name" value="Cytochrome b5-like heme/steroid binding domain"/>
    <property type="match status" value="1"/>
</dbReference>
<evidence type="ECO:0000256" key="7">
    <source>
        <dbReference type="ARBA" id="ARBA00038168"/>
    </source>
</evidence>
<organism evidence="10 11">
    <name type="scientific">Cryptolaemus montrouzieri</name>
    <dbReference type="NCBI Taxonomy" id="559131"/>
    <lineage>
        <taxon>Eukaryota</taxon>
        <taxon>Metazoa</taxon>
        <taxon>Ecdysozoa</taxon>
        <taxon>Arthropoda</taxon>
        <taxon>Hexapoda</taxon>
        <taxon>Insecta</taxon>
        <taxon>Pterygota</taxon>
        <taxon>Neoptera</taxon>
        <taxon>Endopterygota</taxon>
        <taxon>Coleoptera</taxon>
        <taxon>Polyphaga</taxon>
        <taxon>Cucujiformia</taxon>
        <taxon>Coccinelloidea</taxon>
        <taxon>Coccinellidae</taxon>
        <taxon>Scymninae</taxon>
        <taxon>Scymnini</taxon>
        <taxon>Cryptolaemus</taxon>
    </lineage>
</organism>
<reference evidence="10 11" key="1">
    <citation type="journal article" date="2021" name="BMC Biol.">
        <title>Horizontally acquired antibacterial genes associated with adaptive radiation of ladybird beetles.</title>
        <authorList>
            <person name="Li H.S."/>
            <person name="Tang X.F."/>
            <person name="Huang Y.H."/>
            <person name="Xu Z.Y."/>
            <person name="Chen M.L."/>
            <person name="Du X.Y."/>
            <person name="Qiu B.Y."/>
            <person name="Chen P.T."/>
            <person name="Zhang W."/>
            <person name="Slipinski A."/>
            <person name="Escalona H.E."/>
            <person name="Waterhouse R.M."/>
            <person name="Zwick A."/>
            <person name="Pang H."/>
        </authorList>
    </citation>
    <scope>NUCLEOTIDE SEQUENCE [LARGE SCALE GENOMIC DNA]</scope>
    <source>
        <strain evidence="10">SYSU2018</strain>
    </source>
</reference>
<dbReference type="Pfam" id="PF00173">
    <property type="entry name" value="Cyt-b5"/>
    <property type="match status" value="1"/>
</dbReference>
<dbReference type="InterPro" id="IPR036400">
    <property type="entry name" value="Cyt_B5-like_heme/steroid_sf"/>
</dbReference>
<evidence type="ECO:0000256" key="6">
    <source>
        <dbReference type="ARBA" id="ARBA00023136"/>
    </source>
</evidence>
<keyword evidence="5 8" id="KW-0408">Iron</keyword>
<evidence type="ECO:0000256" key="1">
    <source>
        <dbReference type="ARBA" id="ARBA00004370"/>
    </source>
</evidence>
<gene>
    <name evidence="10" type="ORF">HHI36_006664</name>
</gene>
<evidence type="ECO:0000313" key="10">
    <source>
        <dbReference type="EMBL" id="KAL3283525.1"/>
    </source>
</evidence>
<proteinExistence type="inferred from homology"/>
<keyword evidence="11" id="KW-1185">Reference proteome</keyword>
<keyword evidence="6" id="KW-0472">Membrane</keyword>
<evidence type="ECO:0000256" key="3">
    <source>
        <dbReference type="ARBA" id="ARBA00022692"/>
    </source>
</evidence>
<dbReference type="InterPro" id="IPR018506">
    <property type="entry name" value="Cyt_B5_heme-BS"/>
</dbReference>
<name>A0ABD2NY26_9CUCU</name>
<keyword evidence="3" id="KW-0812">Transmembrane</keyword>
<evidence type="ECO:0000256" key="8">
    <source>
        <dbReference type="RuleBase" id="RU362121"/>
    </source>
</evidence>
<comment type="similarity">
    <text evidence="7 8">Belongs to the cytochrome b5 family.</text>
</comment>
<dbReference type="SMART" id="SM01117">
    <property type="entry name" value="Cyt-b5"/>
    <property type="match status" value="1"/>
</dbReference>
<dbReference type="InterPro" id="IPR001199">
    <property type="entry name" value="Cyt_B5-like_heme/steroid-bd"/>
</dbReference>
<feature type="domain" description="Cytochrome b5 heme-binding" evidence="9">
    <location>
        <begin position="32"/>
        <end position="108"/>
    </location>
</feature>
<dbReference type="PRINTS" id="PR00363">
    <property type="entry name" value="CYTOCHROMEB5"/>
</dbReference>
<sequence>MAKATIISIASSISSAVKYIGPVSLSTVGPGEREITLEEVLWHDTRKDCWMIIYDRVYDITEFLDEHPGGVDLLLEYAGRDATVAFRGSGHSTTALKLLERYMIGELPVNERIFRKNGGFKLSDIPE</sequence>
<evidence type="ECO:0000313" key="11">
    <source>
        <dbReference type="Proteomes" id="UP001516400"/>
    </source>
</evidence>
<dbReference type="GO" id="GO:0020037">
    <property type="term" value="F:heme binding"/>
    <property type="evidence" value="ECO:0007669"/>
    <property type="project" value="UniProtKB-UniRule"/>
</dbReference>
<comment type="subcellular location">
    <subcellularLocation>
        <location evidence="1">Membrane</location>
    </subcellularLocation>
</comment>
<keyword evidence="2 8" id="KW-0349">Heme</keyword>
<dbReference type="GO" id="GO:0046872">
    <property type="term" value="F:metal ion binding"/>
    <property type="evidence" value="ECO:0007669"/>
    <property type="project" value="UniProtKB-UniRule"/>
</dbReference>
<evidence type="ECO:0000256" key="4">
    <source>
        <dbReference type="ARBA" id="ARBA00022723"/>
    </source>
</evidence>
<evidence type="ECO:0000259" key="9">
    <source>
        <dbReference type="PROSITE" id="PS50255"/>
    </source>
</evidence>
<dbReference type="FunFam" id="3.10.120.10:FF:000002">
    <property type="entry name" value="Cytochrome b5 type B"/>
    <property type="match status" value="1"/>
</dbReference>
<accession>A0ABD2NY26</accession>
<protein>
    <recommendedName>
        <fullName evidence="9">Cytochrome b5 heme-binding domain-containing protein</fullName>
    </recommendedName>
</protein>
<dbReference type="EMBL" id="JABFTP020000144">
    <property type="protein sequence ID" value="KAL3283525.1"/>
    <property type="molecule type" value="Genomic_DNA"/>
</dbReference>
<dbReference type="PROSITE" id="PS50255">
    <property type="entry name" value="CYTOCHROME_B5_2"/>
    <property type="match status" value="1"/>
</dbReference>
<evidence type="ECO:0000256" key="5">
    <source>
        <dbReference type="ARBA" id="ARBA00023004"/>
    </source>
</evidence>
<dbReference type="PANTHER" id="PTHR19359">
    <property type="entry name" value="CYTOCHROME B5"/>
    <property type="match status" value="1"/>
</dbReference>
<dbReference type="GO" id="GO:0016020">
    <property type="term" value="C:membrane"/>
    <property type="evidence" value="ECO:0007669"/>
    <property type="project" value="UniProtKB-SubCell"/>
</dbReference>
<dbReference type="AlphaFoldDB" id="A0ABD2NY26"/>
<dbReference type="Proteomes" id="UP001516400">
    <property type="component" value="Unassembled WGS sequence"/>
</dbReference>
<dbReference type="PROSITE" id="PS00191">
    <property type="entry name" value="CYTOCHROME_B5_1"/>
    <property type="match status" value="1"/>
</dbReference>
<dbReference type="InterPro" id="IPR050668">
    <property type="entry name" value="Cytochrome_b5"/>
</dbReference>
<evidence type="ECO:0000256" key="2">
    <source>
        <dbReference type="ARBA" id="ARBA00022617"/>
    </source>
</evidence>
<dbReference type="Gene3D" id="3.10.120.10">
    <property type="entry name" value="Cytochrome b5-like heme/steroid binding domain"/>
    <property type="match status" value="1"/>
</dbReference>
<comment type="caution">
    <text evidence="10">The sequence shown here is derived from an EMBL/GenBank/DDBJ whole genome shotgun (WGS) entry which is preliminary data.</text>
</comment>